<accession>A0ABU2GX43</accession>
<organism evidence="2 3">
    <name type="scientific">Gordonia westfalica</name>
    <dbReference type="NCBI Taxonomy" id="158898"/>
    <lineage>
        <taxon>Bacteria</taxon>
        <taxon>Bacillati</taxon>
        <taxon>Actinomycetota</taxon>
        <taxon>Actinomycetes</taxon>
        <taxon>Mycobacteriales</taxon>
        <taxon>Gordoniaceae</taxon>
        <taxon>Gordonia</taxon>
    </lineage>
</organism>
<evidence type="ECO:0000313" key="3">
    <source>
        <dbReference type="Proteomes" id="UP001265083"/>
    </source>
</evidence>
<evidence type="ECO:0000256" key="1">
    <source>
        <dbReference type="SAM" id="MobiDB-lite"/>
    </source>
</evidence>
<reference evidence="2 3" key="1">
    <citation type="submission" date="2023-08" db="EMBL/GenBank/DDBJ databases">
        <title>Bioegradation of LLDPE and BLDPE plastic by marine bacteria from coast plastic debris.</title>
        <authorList>
            <person name="Rong Z."/>
        </authorList>
    </citation>
    <scope>NUCLEOTIDE SEQUENCE [LARGE SCALE GENOMIC DNA]</scope>
    <source>
        <strain evidence="2 3">Z-2</strain>
    </source>
</reference>
<dbReference type="EMBL" id="JAVLUS010000013">
    <property type="protein sequence ID" value="MDS1115304.1"/>
    <property type="molecule type" value="Genomic_DNA"/>
</dbReference>
<gene>
    <name evidence="2" type="ORF">RD149_16215</name>
</gene>
<name>A0ABU2GX43_9ACTN</name>
<dbReference type="Proteomes" id="UP001265083">
    <property type="component" value="Unassembled WGS sequence"/>
</dbReference>
<comment type="caution">
    <text evidence="2">The sequence shown here is derived from an EMBL/GenBank/DDBJ whole genome shotgun (WGS) entry which is preliminary data.</text>
</comment>
<protein>
    <submittedName>
        <fullName evidence="2">Uncharacterized protein</fullName>
    </submittedName>
</protein>
<proteinExistence type="predicted"/>
<feature type="region of interest" description="Disordered" evidence="1">
    <location>
        <begin position="1"/>
        <end position="128"/>
    </location>
</feature>
<feature type="compositionally biased region" description="Basic and acidic residues" evidence="1">
    <location>
        <begin position="116"/>
        <end position="128"/>
    </location>
</feature>
<evidence type="ECO:0000313" key="2">
    <source>
        <dbReference type="EMBL" id="MDS1115304.1"/>
    </source>
</evidence>
<dbReference type="RefSeq" id="WP_310951302.1">
    <property type="nucleotide sequence ID" value="NZ_JAVLUS010000013.1"/>
</dbReference>
<sequence>MNDRYSFTRAEDAGLGADEFEGPARFTRRSEQVAHPVDSSNIKMGDTSGMDLDSMFDSIEDGRRSASSADSDQEGEAVGTSLRSCSRQDPDPLAAKDPSNEIQREMTMPPTSTAKHQVEGDSTTLKEK</sequence>
<keyword evidence="3" id="KW-1185">Reference proteome</keyword>